<dbReference type="AlphaFoldDB" id="A0AA38GFL2"/>
<reference evidence="2 3" key="1">
    <citation type="journal article" date="2021" name="Nat. Plants">
        <title>The Taxus genome provides insights into paclitaxel biosynthesis.</title>
        <authorList>
            <person name="Xiong X."/>
            <person name="Gou J."/>
            <person name="Liao Q."/>
            <person name="Li Y."/>
            <person name="Zhou Q."/>
            <person name="Bi G."/>
            <person name="Li C."/>
            <person name="Du R."/>
            <person name="Wang X."/>
            <person name="Sun T."/>
            <person name="Guo L."/>
            <person name="Liang H."/>
            <person name="Lu P."/>
            <person name="Wu Y."/>
            <person name="Zhang Z."/>
            <person name="Ro D.K."/>
            <person name="Shang Y."/>
            <person name="Huang S."/>
            <person name="Yan J."/>
        </authorList>
    </citation>
    <scope>NUCLEOTIDE SEQUENCE [LARGE SCALE GENOMIC DNA]</scope>
    <source>
        <strain evidence="2">Ta-2019</strain>
    </source>
</reference>
<protein>
    <submittedName>
        <fullName evidence="2">Uncharacterized protein</fullName>
    </submittedName>
</protein>
<accession>A0AA38GFL2</accession>
<gene>
    <name evidence="2" type="ORF">KI387_017238</name>
</gene>
<comment type="caution">
    <text evidence="2">The sequence shown here is derived from an EMBL/GenBank/DDBJ whole genome shotgun (WGS) entry which is preliminary data.</text>
</comment>
<evidence type="ECO:0000313" key="3">
    <source>
        <dbReference type="Proteomes" id="UP000824469"/>
    </source>
</evidence>
<dbReference type="Proteomes" id="UP000824469">
    <property type="component" value="Unassembled WGS sequence"/>
</dbReference>
<organism evidence="2 3">
    <name type="scientific">Taxus chinensis</name>
    <name type="common">Chinese yew</name>
    <name type="synonym">Taxus wallichiana var. chinensis</name>
    <dbReference type="NCBI Taxonomy" id="29808"/>
    <lineage>
        <taxon>Eukaryota</taxon>
        <taxon>Viridiplantae</taxon>
        <taxon>Streptophyta</taxon>
        <taxon>Embryophyta</taxon>
        <taxon>Tracheophyta</taxon>
        <taxon>Spermatophyta</taxon>
        <taxon>Pinopsida</taxon>
        <taxon>Pinidae</taxon>
        <taxon>Conifers II</taxon>
        <taxon>Cupressales</taxon>
        <taxon>Taxaceae</taxon>
        <taxon>Taxus</taxon>
    </lineage>
</organism>
<name>A0AA38GFL2_TAXCH</name>
<feature type="non-terminal residue" evidence="2">
    <location>
        <position position="1"/>
    </location>
</feature>
<feature type="region of interest" description="Disordered" evidence="1">
    <location>
        <begin position="51"/>
        <end position="84"/>
    </location>
</feature>
<sequence>SSSREGQGCPPFCRVCGVGNKELELAQGQKPKQQGQGSALHKDTTLKGFDTTHEEGFEGRGLLSPHDKFLSPNSHTHVGEKSGLHFEGNGAMKDEDLALTPIVVPESQHYEVINDHCLVNADDILACDESRLKRRMMNKKGKRKGRLKPISQIDMITVSLLVCL</sequence>
<evidence type="ECO:0000256" key="1">
    <source>
        <dbReference type="SAM" id="MobiDB-lite"/>
    </source>
</evidence>
<evidence type="ECO:0000313" key="2">
    <source>
        <dbReference type="EMBL" id="KAH9322599.1"/>
    </source>
</evidence>
<keyword evidence="3" id="KW-1185">Reference proteome</keyword>
<proteinExistence type="predicted"/>
<dbReference type="EMBL" id="JAHRHJ020000003">
    <property type="protein sequence ID" value="KAH9322599.1"/>
    <property type="molecule type" value="Genomic_DNA"/>
</dbReference>